<accession>A0ABN9MKH5</accession>
<keyword evidence="2" id="KW-1185">Reference proteome</keyword>
<feature type="non-terminal residue" evidence="1">
    <location>
        <position position="152"/>
    </location>
</feature>
<evidence type="ECO:0000313" key="2">
    <source>
        <dbReference type="Proteomes" id="UP001176940"/>
    </source>
</evidence>
<reference evidence="1" key="1">
    <citation type="submission" date="2023-07" db="EMBL/GenBank/DDBJ databases">
        <authorList>
            <person name="Stuckert A."/>
        </authorList>
    </citation>
    <scope>NUCLEOTIDE SEQUENCE</scope>
</reference>
<comment type="caution">
    <text evidence="1">The sequence shown here is derived from an EMBL/GenBank/DDBJ whole genome shotgun (WGS) entry which is preliminary data.</text>
</comment>
<dbReference type="EMBL" id="CAUEEQ010071052">
    <property type="protein sequence ID" value="CAJ0965983.1"/>
    <property type="molecule type" value="Genomic_DNA"/>
</dbReference>
<name>A0ABN9MKH5_9NEOB</name>
<gene>
    <name evidence="1" type="ORF">RIMI_LOCUS20819272</name>
</gene>
<evidence type="ECO:0000313" key="1">
    <source>
        <dbReference type="EMBL" id="CAJ0965983.1"/>
    </source>
</evidence>
<protein>
    <submittedName>
        <fullName evidence="1">Uncharacterized protein</fullName>
    </submittedName>
</protein>
<sequence>MKAINPLARAFTMMREFEIEEERIAELENRDPLEITMSIVNDYNDDQRCYNAPRCNEVAIIYQKAMGEPPTPIALSVQHQGIGDIYLPSIPYDTIRAKSYSDLRNVNGVLHDTYKNACIDLHLLEDDSQWEDGIMDAIAFQMPYQLLKLFAI</sequence>
<organism evidence="1 2">
    <name type="scientific">Ranitomeya imitator</name>
    <name type="common">mimic poison frog</name>
    <dbReference type="NCBI Taxonomy" id="111125"/>
    <lineage>
        <taxon>Eukaryota</taxon>
        <taxon>Metazoa</taxon>
        <taxon>Chordata</taxon>
        <taxon>Craniata</taxon>
        <taxon>Vertebrata</taxon>
        <taxon>Euteleostomi</taxon>
        <taxon>Amphibia</taxon>
        <taxon>Batrachia</taxon>
        <taxon>Anura</taxon>
        <taxon>Neobatrachia</taxon>
        <taxon>Hyloidea</taxon>
        <taxon>Dendrobatidae</taxon>
        <taxon>Dendrobatinae</taxon>
        <taxon>Ranitomeya</taxon>
    </lineage>
</organism>
<proteinExistence type="predicted"/>
<dbReference type="Proteomes" id="UP001176940">
    <property type="component" value="Unassembled WGS sequence"/>
</dbReference>